<accession>A0AAW0T664</accession>
<evidence type="ECO:0000313" key="2">
    <source>
        <dbReference type="EMBL" id="KAK8382793.1"/>
    </source>
</evidence>
<gene>
    <name evidence="2" type="ORF">O3P69_011379</name>
</gene>
<dbReference type="Gene3D" id="3.30.710.10">
    <property type="entry name" value="Potassium Channel Kv1.1, Chain A"/>
    <property type="match status" value="1"/>
</dbReference>
<feature type="region of interest" description="Disordered" evidence="1">
    <location>
        <begin position="47"/>
        <end position="81"/>
    </location>
</feature>
<dbReference type="InterPro" id="IPR011333">
    <property type="entry name" value="SKP1/BTB/POZ_sf"/>
</dbReference>
<dbReference type="SUPFAM" id="SSF54695">
    <property type="entry name" value="POZ domain"/>
    <property type="match status" value="1"/>
</dbReference>
<organism evidence="2 3">
    <name type="scientific">Scylla paramamosain</name>
    <name type="common">Mud crab</name>
    <dbReference type="NCBI Taxonomy" id="85552"/>
    <lineage>
        <taxon>Eukaryota</taxon>
        <taxon>Metazoa</taxon>
        <taxon>Ecdysozoa</taxon>
        <taxon>Arthropoda</taxon>
        <taxon>Crustacea</taxon>
        <taxon>Multicrustacea</taxon>
        <taxon>Malacostraca</taxon>
        <taxon>Eumalacostraca</taxon>
        <taxon>Eucarida</taxon>
        <taxon>Decapoda</taxon>
        <taxon>Pleocyemata</taxon>
        <taxon>Brachyura</taxon>
        <taxon>Eubrachyura</taxon>
        <taxon>Portunoidea</taxon>
        <taxon>Portunidae</taxon>
        <taxon>Portuninae</taxon>
        <taxon>Scylla</taxon>
    </lineage>
</organism>
<keyword evidence="3" id="KW-1185">Reference proteome</keyword>
<evidence type="ECO:0000313" key="3">
    <source>
        <dbReference type="Proteomes" id="UP001487740"/>
    </source>
</evidence>
<name>A0AAW0T664_SCYPA</name>
<proteinExistence type="predicted"/>
<evidence type="ECO:0000256" key="1">
    <source>
        <dbReference type="SAM" id="MobiDB-lite"/>
    </source>
</evidence>
<feature type="compositionally biased region" description="Polar residues" evidence="1">
    <location>
        <begin position="114"/>
        <end position="125"/>
    </location>
</feature>
<dbReference type="Proteomes" id="UP001487740">
    <property type="component" value="Unassembled WGS sequence"/>
</dbReference>
<dbReference type="AlphaFoldDB" id="A0AAW0T664"/>
<comment type="caution">
    <text evidence="2">The sequence shown here is derived from an EMBL/GenBank/DDBJ whole genome shotgun (WGS) entry which is preliminary data.</text>
</comment>
<protein>
    <recommendedName>
        <fullName evidence="4">BTB domain-containing protein</fullName>
    </recommendedName>
</protein>
<feature type="compositionally biased region" description="Basic and acidic residues" evidence="1">
    <location>
        <begin position="63"/>
        <end position="76"/>
    </location>
</feature>
<sequence length="312" mass="34318">MPVAPKLDIKRAHNTTIKEESASAFGETSRGANCPCFVTAKEKVRQAGDGEQWRGVVGRGRQGRRERDNDRSERGERRIRKLPLGGLRGRSPLYLSRVSGASLRREFQERGRNRQMSGKAGSSGTPARPWQDSLHTAGQALNFLLASGTLSDVTLMVGREGVPVLEDILLLNTTSKSSVVTLKDDSPSAFYWLLNHIYADKSDISDIDLALQVLGLADKYMVASAYDISIKVSIRKEDPSSPVLASAGSRSGHLPFSHPVYMREDVTYIVTIHVPDPHTSLYGSKFSKEVYEAGGFRFTITPGIFVSALEFF</sequence>
<reference evidence="2 3" key="1">
    <citation type="submission" date="2023-03" db="EMBL/GenBank/DDBJ databases">
        <title>High-quality genome of Scylla paramamosain provides insights in environmental adaptation.</title>
        <authorList>
            <person name="Zhang L."/>
        </authorList>
    </citation>
    <scope>NUCLEOTIDE SEQUENCE [LARGE SCALE GENOMIC DNA]</scope>
    <source>
        <strain evidence="2">LZ_2023a</strain>
        <tissue evidence="2">Muscle</tissue>
    </source>
</reference>
<evidence type="ECO:0008006" key="4">
    <source>
        <dbReference type="Google" id="ProtNLM"/>
    </source>
</evidence>
<feature type="region of interest" description="Disordered" evidence="1">
    <location>
        <begin position="106"/>
        <end position="129"/>
    </location>
</feature>
<dbReference type="EMBL" id="JARAKH010000038">
    <property type="protein sequence ID" value="KAK8382793.1"/>
    <property type="molecule type" value="Genomic_DNA"/>
</dbReference>